<evidence type="ECO:0000256" key="1">
    <source>
        <dbReference type="ARBA" id="ARBA00002974"/>
    </source>
</evidence>
<comment type="caution">
    <text evidence="2">The sequence shown here is derived from an EMBL/GenBank/DDBJ whole genome shotgun (WGS) entry which is preliminary data.</text>
</comment>
<dbReference type="Proteomes" id="UP000637423">
    <property type="component" value="Unassembled WGS sequence"/>
</dbReference>
<evidence type="ECO:0000313" key="2">
    <source>
        <dbReference type="EMBL" id="GGC63130.1"/>
    </source>
</evidence>
<reference evidence="2" key="2">
    <citation type="submission" date="2020-09" db="EMBL/GenBank/DDBJ databases">
        <authorList>
            <person name="Sun Q."/>
            <person name="Zhou Y."/>
        </authorList>
    </citation>
    <scope>NUCLEOTIDE SEQUENCE</scope>
    <source>
        <strain evidence="2">CGMCC 1.10998</strain>
    </source>
</reference>
<name>A0A916XDS1_9BURK</name>
<dbReference type="RefSeq" id="WP_188564628.1">
    <property type="nucleotide sequence ID" value="NZ_BMED01000001.1"/>
</dbReference>
<protein>
    <submittedName>
        <fullName evidence="2">Catalase</fullName>
    </submittedName>
</protein>
<reference evidence="2" key="1">
    <citation type="journal article" date="2014" name="Int. J. Syst. Evol. Microbiol.">
        <title>Complete genome sequence of Corynebacterium casei LMG S-19264T (=DSM 44701T), isolated from a smear-ripened cheese.</title>
        <authorList>
            <consortium name="US DOE Joint Genome Institute (JGI-PGF)"/>
            <person name="Walter F."/>
            <person name="Albersmeier A."/>
            <person name="Kalinowski J."/>
            <person name="Ruckert C."/>
        </authorList>
    </citation>
    <scope>NUCLEOTIDE SEQUENCE</scope>
    <source>
        <strain evidence="2">CGMCC 1.10998</strain>
    </source>
</reference>
<accession>A0A916XDS1</accession>
<gene>
    <name evidence="2" type="ORF">GCM10011396_07610</name>
</gene>
<dbReference type="Gene3D" id="2.40.180.10">
    <property type="entry name" value="Catalase core domain"/>
    <property type="match status" value="1"/>
</dbReference>
<proteinExistence type="predicted"/>
<keyword evidence="3" id="KW-1185">Reference proteome</keyword>
<organism evidence="2 3">
    <name type="scientific">Undibacterium terreum</name>
    <dbReference type="NCBI Taxonomy" id="1224302"/>
    <lineage>
        <taxon>Bacteria</taxon>
        <taxon>Pseudomonadati</taxon>
        <taxon>Pseudomonadota</taxon>
        <taxon>Betaproteobacteria</taxon>
        <taxon>Burkholderiales</taxon>
        <taxon>Oxalobacteraceae</taxon>
        <taxon>Undibacterium</taxon>
    </lineage>
</organism>
<dbReference type="AlphaFoldDB" id="A0A916XDS1"/>
<dbReference type="CDD" id="cd08152">
    <property type="entry name" value="y4iL_like"/>
    <property type="match status" value="1"/>
</dbReference>
<dbReference type="PANTHER" id="PTHR36195:SF4">
    <property type="entry name" value="DOMAIN PROTEIN, PUTATIVE (AFU_ORTHOLOGUE AFUA_5G01990)-RELATED"/>
    <property type="match status" value="1"/>
</dbReference>
<comment type="function">
    <text evidence="1">Decomposes hydrogen peroxide into water and oxygen; serves to protect cells from the toxic effects of hydrogen peroxide.</text>
</comment>
<dbReference type="PANTHER" id="PTHR36195">
    <property type="entry name" value="DOMAIN PROTEIN, PUTATIVE (AFU_ORTHOLOGUE AFUA_5G01990)-RELATED-RELATED"/>
    <property type="match status" value="1"/>
</dbReference>
<sequence length="371" mass="39697">MDSHTTPPISPLIYQPGFEVPEEGEVETIAGMLETLRHISEVTYKDSGHATRSVHAKSHGLLHGKLTVAEGLPPAYAQGIFSKPGNWPVVMRLSTIPGDMLDDNVSTPRGMAVKIVGVEGPRLEDSEGDVTQDLALVNGSPSFATPGPKKFLGNLKLLAPTTDKAPGLKKALSAVLRGTEKVIEAVGGQSPLIIALGGHPETNILGESFFSQAPILFGPYMAKISIVPISSSLTQLTKAPVDLDGKPDGLREAVVDFFASNSAEWEVRAQLCTDLDKMPIEDASVPWPEDLSPYVTVARISAPPQAAWSAALSKAVDDDMSFSPWHGIAAHRPIGSIMRVRKAAYQMSSRFRAERNGAAMKEPADLDNLPR</sequence>
<evidence type="ECO:0000313" key="3">
    <source>
        <dbReference type="Proteomes" id="UP000637423"/>
    </source>
</evidence>
<dbReference type="InterPro" id="IPR020835">
    <property type="entry name" value="Catalase_sf"/>
</dbReference>
<dbReference type="EMBL" id="BMED01000001">
    <property type="protein sequence ID" value="GGC63130.1"/>
    <property type="molecule type" value="Genomic_DNA"/>
</dbReference>
<dbReference type="GO" id="GO:0020037">
    <property type="term" value="F:heme binding"/>
    <property type="evidence" value="ECO:0007669"/>
    <property type="project" value="InterPro"/>
</dbReference>
<dbReference type="SUPFAM" id="SSF56634">
    <property type="entry name" value="Heme-dependent catalase-like"/>
    <property type="match status" value="1"/>
</dbReference>